<evidence type="ECO:0000313" key="2">
    <source>
        <dbReference type="Proteomes" id="UP001342631"/>
    </source>
</evidence>
<accession>A0ABQ6R113</accession>
<gene>
    <name evidence="1" type="ORF">ASNO1_62390</name>
</gene>
<dbReference type="Proteomes" id="UP001342631">
    <property type="component" value="Unassembled WGS sequence"/>
</dbReference>
<dbReference type="RefSeq" id="WP_338270320.1">
    <property type="nucleotide sequence ID" value="NZ_BTTW01000014.1"/>
</dbReference>
<dbReference type="EMBL" id="BTTX01000007">
    <property type="protein sequence ID" value="GMU09985.1"/>
    <property type="molecule type" value="Genomic_DNA"/>
</dbReference>
<keyword evidence="2" id="KW-1185">Reference proteome</keyword>
<evidence type="ECO:0000313" key="1">
    <source>
        <dbReference type="EMBL" id="GMU09985.1"/>
    </source>
</evidence>
<organism evidence="1 2">
    <name type="scientific">Corallococcus caeni</name>
    <dbReference type="NCBI Taxonomy" id="3082388"/>
    <lineage>
        <taxon>Bacteria</taxon>
        <taxon>Pseudomonadati</taxon>
        <taxon>Myxococcota</taxon>
        <taxon>Myxococcia</taxon>
        <taxon>Myxococcales</taxon>
        <taxon>Cystobacterineae</taxon>
        <taxon>Myxococcaceae</taxon>
        <taxon>Corallococcus</taxon>
    </lineage>
</organism>
<proteinExistence type="predicted"/>
<name>A0ABQ6R113_9BACT</name>
<protein>
    <submittedName>
        <fullName evidence="1">Uncharacterized protein</fullName>
    </submittedName>
</protein>
<reference evidence="1 2" key="1">
    <citation type="journal article" date="2024" name="Arch. Microbiol.">
        <title>Corallococcus caeni sp. nov., a novel myxobacterium isolated from activated sludge.</title>
        <authorList>
            <person name="Tomita S."/>
            <person name="Nakai R."/>
            <person name="Kuroda K."/>
            <person name="Kurashita H."/>
            <person name="Hatamoto M."/>
            <person name="Yamaguchi T."/>
            <person name="Narihiro T."/>
        </authorList>
    </citation>
    <scope>NUCLEOTIDE SEQUENCE [LARGE SCALE GENOMIC DNA]</scope>
    <source>
        <strain evidence="1 2">NO1</strain>
    </source>
</reference>
<comment type="caution">
    <text evidence="1">The sequence shown here is derived from an EMBL/GenBank/DDBJ whole genome shotgun (WGS) entry which is preliminary data.</text>
</comment>
<sequence>MATNYQISIKMSDETLTALTDGGYYLYGFKGVSTAMKGGAPLVWFQSQAYSQSTVIQWQEQYQAYTSSNAIIPNGQISASAAYNIDLKQTLNVTGQSGIGQVIQGGTPGAISIVNQTTPPKQFTCGISQVQSIDDGASISTPLCAFPLYGTGADVMAPIERCLLMFATQQINTGTVIYKAYSQGILADLTGAPQRVISFDINNGWSWGGGSWASSVAPQTDLVPLLISSSTVTAISQKLVA</sequence>